<proteinExistence type="predicted"/>
<evidence type="ECO:0000313" key="1">
    <source>
        <dbReference type="EMBL" id="CAB4139014.1"/>
    </source>
</evidence>
<protein>
    <submittedName>
        <fullName evidence="1">Uncharacterized protein</fullName>
    </submittedName>
</protein>
<gene>
    <name evidence="1" type="ORF">UFOVP351_13</name>
</gene>
<name>A0A6J5LWL5_9CAUD</name>
<sequence length="63" mass="7439">MNDPNWDESLSNMYAPVDWGADMGVPSHLRPRAAGEYISVVMVPKLWKEIHEMQRRMRKWPVK</sequence>
<accession>A0A6J5LWL5</accession>
<reference evidence="1" key="1">
    <citation type="submission" date="2020-04" db="EMBL/GenBank/DDBJ databases">
        <authorList>
            <person name="Chiriac C."/>
            <person name="Salcher M."/>
            <person name="Ghai R."/>
            <person name="Kavagutti S V."/>
        </authorList>
    </citation>
    <scope>NUCLEOTIDE SEQUENCE</scope>
</reference>
<organism evidence="1">
    <name type="scientific">uncultured Caudovirales phage</name>
    <dbReference type="NCBI Taxonomy" id="2100421"/>
    <lineage>
        <taxon>Viruses</taxon>
        <taxon>Duplodnaviria</taxon>
        <taxon>Heunggongvirae</taxon>
        <taxon>Uroviricota</taxon>
        <taxon>Caudoviricetes</taxon>
        <taxon>Peduoviridae</taxon>
        <taxon>Maltschvirus</taxon>
        <taxon>Maltschvirus maltsch</taxon>
    </lineage>
</organism>
<dbReference type="EMBL" id="LR796360">
    <property type="protein sequence ID" value="CAB4139014.1"/>
    <property type="molecule type" value="Genomic_DNA"/>
</dbReference>